<feature type="domain" description="Helicase ATP-binding" evidence="4">
    <location>
        <begin position="827"/>
        <end position="1098"/>
    </location>
</feature>
<feature type="coiled-coil region" evidence="3">
    <location>
        <begin position="1634"/>
        <end position="1685"/>
    </location>
</feature>
<accession>A0A0M0HXY0</accession>
<dbReference type="GO" id="GO:0005524">
    <property type="term" value="F:ATP binding"/>
    <property type="evidence" value="ECO:0007669"/>
    <property type="project" value="InterPro"/>
</dbReference>
<dbReference type="GO" id="GO:0006304">
    <property type="term" value="P:DNA modification"/>
    <property type="evidence" value="ECO:0007669"/>
    <property type="project" value="InterPro"/>
</dbReference>
<protein>
    <recommendedName>
        <fullName evidence="4">Helicase ATP-binding domain-containing protein</fullName>
    </recommendedName>
</protein>
<name>A0A0M0HXY0_9VIBR</name>
<dbReference type="RefSeq" id="WP_053409854.1">
    <property type="nucleotide sequence ID" value="NZ_LHPI01000013.1"/>
</dbReference>
<evidence type="ECO:0000313" key="5">
    <source>
        <dbReference type="EMBL" id="KOO06930.1"/>
    </source>
</evidence>
<dbReference type="Gene3D" id="3.40.50.300">
    <property type="entry name" value="P-loop containing nucleotide triphosphate hydrolases"/>
    <property type="match status" value="2"/>
</dbReference>
<dbReference type="Gene3D" id="3.40.50.150">
    <property type="entry name" value="Vaccinia Virus protein VP39"/>
    <property type="match status" value="1"/>
</dbReference>
<reference evidence="6" key="1">
    <citation type="submission" date="2015-08" db="EMBL/GenBank/DDBJ databases">
        <title>Vibrio galatheae sp. nov., a novel member of the Vibrionaceae family isolated from the Solomon Islands.</title>
        <authorList>
            <person name="Giubergia S."/>
            <person name="Machado H."/>
            <person name="Mateiu R.V."/>
            <person name="Gram L."/>
        </authorList>
    </citation>
    <scope>NUCLEOTIDE SEQUENCE [LARGE SCALE GENOMIC DNA]</scope>
    <source>
        <strain evidence="6">DSM 19134</strain>
    </source>
</reference>
<dbReference type="PANTHER" id="PTHR41313">
    <property type="entry name" value="ADENINE-SPECIFIC METHYLTRANSFERASE"/>
    <property type="match status" value="1"/>
</dbReference>
<dbReference type="Proteomes" id="UP000037530">
    <property type="component" value="Unassembled WGS sequence"/>
</dbReference>
<dbReference type="InterPro" id="IPR002052">
    <property type="entry name" value="DNA_methylase_N6_adenine_CS"/>
</dbReference>
<evidence type="ECO:0000256" key="1">
    <source>
        <dbReference type="ARBA" id="ARBA00022603"/>
    </source>
</evidence>
<dbReference type="Pfam" id="PF00271">
    <property type="entry name" value="Helicase_C"/>
    <property type="match status" value="1"/>
</dbReference>
<dbReference type="PRINTS" id="PR00507">
    <property type="entry name" value="N12N6MTFRASE"/>
</dbReference>
<dbReference type="InterPro" id="IPR052933">
    <property type="entry name" value="DNA_Protect_Modify"/>
</dbReference>
<dbReference type="InterPro" id="IPR027417">
    <property type="entry name" value="P-loop_NTPase"/>
</dbReference>
<organism evidence="5 6">
    <name type="scientific">Vibrio hepatarius</name>
    <dbReference type="NCBI Taxonomy" id="171383"/>
    <lineage>
        <taxon>Bacteria</taxon>
        <taxon>Pseudomonadati</taxon>
        <taxon>Pseudomonadota</taxon>
        <taxon>Gammaproteobacteria</taxon>
        <taxon>Vibrionales</taxon>
        <taxon>Vibrionaceae</taxon>
        <taxon>Vibrio</taxon>
        <taxon>Vibrio oreintalis group</taxon>
    </lineage>
</organism>
<evidence type="ECO:0000256" key="2">
    <source>
        <dbReference type="ARBA" id="ARBA00022679"/>
    </source>
</evidence>
<keyword evidence="2" id="KW-0808">Transferase</keyword>
<keyword evidence="6" id="KW-1185">Reference proteome</keyword>
<evidence type="ECO:0000313" key="6">
    <source>
        <dbReference type="Proteomes" id="UP000037530"/>
    </source>
</evidence>
<dbReference type="OrthoDB" id="9814088at2"/>
<dbReference type="InterPro" id="IPR011639">
    <property type="entry name" value="MethylTrfase_TaqI-like_dom"/>
</dbReference>
<dbReference type="InterPro" id="IPR014001">
    <property type="entry name" value="Helicase_ATP-bd"/>
</dbReference>
<dbReference type="GO" id="GO:0009007">
    <property type="term" value="F:site-specific DNA-methyltransferase (adenine-specific) activity"/>
    <property type="evidence" value="ECO:0007669"/>
    <property type="project" value="UniProtKB-EC"/>
</dbReference>
<dbReference type="InterPro" id="IPR029063">
    <property type="entry name" value="SAM-dependent_MTases_sf"/>
</dbReference>
<gene>
    <name evidence="5" type="ORF">AKJ31_14620</name>
</gene>
<dbReference type="STRING" id="171383.AKJ31_14620"/>
<dbReference type="PATRIC" id="fig|171383.3.peg.2990"/>
<evidence type="ECO:0000259" key="4">
    <source>
        <dbReference type="SMART" id="SM00487"/>
    </source>
</evidence>
<dbReference type="SUPFAM" id="SSF52540">
    <property type="entry name" value="P-loop containing nucleoside triphosphate hydrolases"/>
    <property type="match status" value="2"/>
</dbReference>
<dbReference type="InterPro" id="IPR006935">
    <property type="entry name" value="Helicase/UvrB_N"/>
</dbReference>
<keyword evidence="1" id="KW-0489">Methyltransferase</keyword>
<dbReference type="InterPro" id="IPR001650">
    <property type="entry name" value="Helicase_C-like"/>
</dbReference>
<sequence length="1690" mass="188854">MSDVQTITYESGQMGLFFGTNQELQTFTEKHNNTKKRDLIMAAARDFLISNALNVASTDAQRFKANVTAIRVLKALRGRNSSATRLEQEKLAKYVGWGALSSIFDEKNTKTESKRQQLKDMLTESEYYSARTSTLSAFYTPLYLTRGIYTMLANAGFNAGGRICDPAAGMGGLIAPMSADMFENSKVTLCELDSVTAEALEHLYPNATVYGNKGFEELNIKANQDLVIQNPPFGSAKVIDKLDSQLNGMTLHNYFMAKGAKILRMGGLMVAIVSTSFLDSKSTKAREIVANLAELRGAIRLPKSVFQEHSGANASVDVLLLQRSNTATAATADWVHAFEQTLPTGESYYLNNHYVANPDAILGVMEVQPGIQGKQIQCMSDSKDIVADVQRAFAAHFPKDIYFESTQTSESDDDEFLAPMAGLVSDNAYIDFGGFALTEDDKVAIRKQDDEHGNMTFDVCQEITGKRAARIASMIAVKQSMAQLLELERTDGHELAIETARQELNDRYDAFVRQHGFIQESANRRAFGKDPFYANLASLESNFNRGVTREQAKRLNVPAEKPHADKAEIFSRRIIKPWVAPTSADNSTDALWVCWNDSHTIDIPRIAALCGQSIEQTKRELVGNLIFLDPKNGQYEFAETYLSGDVKSKFEVVSALVNGNSSLLPNYEALKAIQPADVPAVDINVELNAGWLPISVVKDFISQLLSCSVDAEHVLGQWFVKATGVPSVINTQQFGIDGYPATKIISRMMAGRDLIVRRTNTHGTFIDREATVQVESIATEITTRFEDWIWSCDKRRAELESLYNEKFNRYVKPKYSGEMLVFPNMNSSISLRAHQKTCVRRALAQGSFLMDMSVGSGKTYALAAICNTWHRLGLKERTAVVLPNHLVEAIAVEWLTLYPTEKLLVLSPEDMSAQKRRETLNRIKTGAKIVLIPESTFKAIALPKEAESQIIHDEIWETRRAIEVLSARFSVKKLETKLKNLEFKLESLTNREAKDEYLDFAELGFDSILADEAHSYKNLSFSTVALSNVRGIGNPDGSQRAWDMFCKIRHLNENNDHAGVVFSTGTPISNSIIELWSIQKYLAYDELKQANLHWLDSWADLYTTTSSEFEIDATGINFKPVSRLRSFNNLPELQAIYGCIAETVTKKQLNDYLPKLAGGYNMIPPVVGGKPQTIFVDPSDQQKEFIDSLVERAKDFKSSPIDNDNMLLLMYHARCASLDLRVLDPSKAENENSKATACANKVAEIYRQYDAVKGTQLIFCDLSTPNKGKEKLRAKIRQLMKDANTGDEAAQRELETIGHDQIMAAESSYSVYDDIKQQLIALGIPEHEIAFAQEYKTPKAKAELYLQINNGVKRVVLASTQLMGTGCNINNLGVAVHHLDPCYKPSDMEQRTGRLERQGNHLYEADPANFEGVNVIYYATRNSLDSFLYQTLETKANWIEAFRAGETNLRTMNALSADSITFAEIKAEISGNPLVLEHLQLSKEITKLTVQHKRHQQQQHQYEDGIKRYLSREKTQAQLIQDIKNDMAKYEANALPKGEFEAVVSGYDVNKFATAAELLEAELQHWSKANKTSYKPVMYYCGFAVRFGVNYGSHAVYIEGDNEYSVILSGGAKTSGTSILYSVINQLKGLDKTLKNQESYLEEIRVNLKTAQSQIGREFDGLQNLIDAKKRLAEVKHELMTQNEETLAAA</sequence>
<comment type="caution">
    <text evidence="5">The sequence shown here is derived from an EMBL/GenBank/DDBJ whole genome shotgun (WGS) entry which is preliminary data.</text>
</comment>
<evidence type="ECO:0000256" key="3">
    <source>
        <dbReference type="SAM" id="Coils"/>
    </source>
</evidence>
<dbReference type="GO" id="GO:0003677">
    <property type="term" value="F:DNA binding"/>
    <property type="evidence" value="ECO:0007669"/>
    <property type="project" value="InterPro"/>
</dbReference>
<proteinExistence type="predicted"/>
<dbReference type="Pfam" id="PF07669">
    <property type="entry name" value="Eco57I"/>
    <property type="match status" value="1"/>
</dbReference>
<dbReference type="Pfam" id="PF04851">
    <property type="entry name" value="ResIII"/>
    <property type="match status" value="1"/>
</dbReference>
<dbReference type="SMART" id="SM00487">
    <property type="entry name" value="DEXDc"/>
    <property type="match status" value="1"/>
</dbReference>
<dbReference type="EMBL" id="LHPI01000013">
    <property type="protein sequence ID" value="KOO06930.1"/>
    <property type="molecule type" value="Genomic_DNA"/>
</dbReference>
<dbReference type="PROSITE" id="PS00092">
    <property type="entry name" value="N6_MTASE"/>
    <property type="match status" value="1"/>
</dbReference>
<dbReference type="GO" id="GO:0016787">
    <property type="term" value="F:hydrolase activity"/>
    <property type="evidence" value="ECO:0007669"/>
    <property type="project" value="InterPro"/>
</dbReference>
<keyword evidence="3" id="KW-0175">Coiled coil</keyword>
<dbReference type="GO" id="GO:0032259">
    <property type="term" value="P:methylation"/>
    <property type="evidence" value="ECO:0007669"/>
    <property type="project" value="UniProtKB-KW"/>
</dbReference>
<dbReference type="SUPFAM" id="SSF53335">
    <property type="entry name" value="S-adenosyl-L-methionine-dependent methyltransferases"/>
    <property type="match status" value="1"/>
</dbReference>
<dbReference type="PANTHER" id="PTHR41313:SF1">
    <property type="entry name" value="DNA METHYLASE ADENINE-SPECIFIC DOMAIN-CONTAINING PROTEIN"/>
    <property type="match status" value="1"/>
</dbReference>